<gene>
    <name evidence="3" type="ORF">SCF082_LOCUS24340</name>
</gene>
<evidence type="ECO:0000256" key="1">
    <source>
        <dbReference type="SAM" id="MobiDB-lite"/>
    </source>
</evidence>
<accession>A0ABP0LSR8</accession>
<feature type="region of interest" description="Disordered" evidence="1">
    <location>
        <begin position="294"/>
        <end position="314"/>
    </location>
</feature>
<dbReference type="EMBL" id="CAXAMM010017891">
    <property type="protein sequence ID" value="CAK9042282.1"/>
    <property type="molecule type" value="Genomic_DNA"/>
</dbReference>
<evidence type="ECO:0000259" key="2">
    <source>
        <dbReference type="Pfam" id="PF07727"/>
    </source>
</evidence>
<comment type="caution">
    <text evidence="3">The sequence shown here is derived from an EMBL/GenBank/DDBJ whole genome shotgun (WGS) entry which is preliminary data.</text>
</comment>
<reference evidence="3 4" key="1">
    <citation type="submission" date="2024-02" db="EMBL/GenBank/DDBJ databases">
        <authorList>
            <person name="Chen Y."/>
            <person name="Shah S."/>
            <person name="Dougan E. K."/>
            <person name="Thang M."/>
            <person name="Chan C."/>
        </authorList>
    </citation>
    <scope>NUCLEOTIDE SEQUENCE [LARGE SCALE GENOMIC DNA]</scope>
</reference>
<dbReference type="InterPro" id="IPR013103">
    <property type="entry name" value="RVT_2"/>
</dbReference>
<dbReference type="Pfam" id="PF07727">
    <property type="entry name" value="RVT_2"/>
    <property type="match status" value="1"/>
</dbReference>
<keyword evidence="4" id="KW-1185">Reference proteome</keyword>
<organism evidence="3 4">
    <name type="scientific">Durusdinium trenchii</name>
    <dbReference type="NCBI Taxonomy" id="1381693"/>
    <lineage>
        <taxon>Eukaryota</taxon>
        <taxon>Sar</taxon>
        <taxon>Alveolata</taxon>
        <taxon>Dinophyceae</taxon>
        <taxon>Suessiales</taxon>
        <taxon>Symbiodiniaceae</taxon>
        <taxon>Durusdinium</taxon>
    </lineage>
</organism>
<feature type="domain" description="Reverse transcriptase Ty1/copia-type" evidence="2">
    <location>
        <begin position="494"/>
        <end position="718"/>
    </location>
</feature>
<sequence length="758" mass="86498">MSERMNMSHMSPIRECQTSSFSQVPVPQLNHPTMATAMGQVTKWEGGMMKPHYHMTKGECLAELETFNCVVTNPKDYTLQEVRVLVRENRVRAGLVKDKSSEEEDMIKTVNNANLTDLKAMCIARGMKVPEKARVGELRLCLKQWLVQSGTGQTVYKLGGRVNGMTFQEIALSDPAYLLWAKKETTEKGANSHWQLRQLVHWAERMDRDESATTITQVQRPDLDEFASPTKKPQGGYQNTATSPPGSTNKHPEVKQEPETTQAASSGEVTTMIQTMKELASVVGVLQQNVAELQEKDKPRKARSTTSSAGFEKDEYLRQQGDRIIPEAWTALTKRDHELFLLELACSEHSVDAAFWRNPRDNKQSQFVVLLDEASRFMVTALIPGHKRGISPQEYIEIFEQKWKPYFGVPDVVRSDPEGAWRSQVIQDYFTGWKKLFKNSQSFFISALKRKSIEVSERRLSQEENEQFQGAKKVEVDKFIASEALQALPPHLRPNKEQALRMRWILVWKKKEDGSVKPKARAVVLGYQDPDYANRPTFAPTMTRQTRQVLLQWAANHRAEVKKGDVAAAFLQGREFARDLYLIPTPEICTAMNIAPESVVKMRKACYGLVEAPIEWFETMNTFLRSQGLEQLKSDPCCWRLRDPTTGQTVGLVSGHVDDFLFSGLPQNQQWEAAERSIRERFNWGEWEVNDFVQCGVRVRAQKDHSFWLDQEKYVQDIQEINIPKNRRETPKESTTDAEKTELRGLLGALDKAAHQMG</sequence>
<name>A0ABP0LSR8_9DINO</name>
<protein>
    <submittedName>
        <fullName evidence="3">Retrovirus-related Pol polyprotein from transposon RE1 (Retro element 1) (AtRE1)</fullName>
    </submittedName>
</protein>
<evidence type="ECO:0000313" key="3">
    <source>
        <dbReference type="EMBL" id="CAK9042282.1"/>
    </source>
</evidence>
<feature type="compositionally biased region" description="Polar residues" evidence="1">
    <location>
        <begin position="236"/>
        <end position="249"/>
    </location>
</feature>
<evidence type="ECO:0000313" key="4">
    <source>
        <dbReference type="Proteomes" id="UP001642464"/>
    </source>
</evidence>
<feature type="region of interest" description="Disordered" evidence="1">
    <location>
        <begin position="211"/>
        <end position="267"/>
    </location>
</feature>
<dbReference type="Proteomes" id="UP001642464">
    <property type="component" value="Unassembled WGS sequence"/>
</dbReference>
<proteinExistence type="predicted"/>